<evidence type="ECO:0000313" key="2">
    <source>
        <dbReference type="Proteomes" id="UP000827092"/>
    </source>
</evidence>
<protein>
    <submittedName>
        <fullName evidence="1">Uncharacterized protein</fullName>
    </submittedName>
</protein>
<gene>
    <name evidence="1" type="ORF">JTE90_001310</name>
</gene>
<accession>A0AAV6TQZ2</accession>
<sequence length="109" mass="12200">MSLRHNTDTKNELPVTAARSWEALLEVNKSSQVAILSMVLPILLASLRKTAIPRRGAQSISFHTIPTDCDQGACVGPGSVWRRRQKKPHILSLSLWRFLGKILCWPAKE</sequence>
<proteinExistence type="predicted"/>
<dbReference type="AlphaFoldDB" id="A0AAV6TQZ2"/>
<organism evidence="1 2">
    <name type="scientific">Oedothorax gibbosus</name>
    <dbReference type="NCBI Taxonomy" id="931172"/>
    <lineage>
        <taxon>Eukaryota</taxon>
        <taxon>Metazoa</taxon>
        <taxon>Ecdysozoa</taxon>
        <taxon>Arthropoda</taxon>
        <taxon>Chelicerata</taxon>
        <taxon>Arachnida</taxon>
        <taxon>Araneae</taxon>
        <taxon>Araneomorphae</taxon>
        <taxon>Entelegynae</taxon>
        <taxon>Araneoidea</taxon>
        <taxon>Linyphiidae</taxon>
        <taxon>Erigoninae</taxon>
        <taxon>Oedothorax</taxon>
    </lineage>
</organism>
<dbReference type="EMBL" id="JAFNEN010001224">
    <property type="protein sequence ID" value="KAG8174420.1"/>
    <property type="molecule type" value="Genomic_DNA"/>
</dbReference>
<evidence type="ECO:0000313" key="1">
    <source>
        <dbReference type="EMBL" id="KAG8174420.1"/>
    </source>
</evidence>
<name>A0AAV6TQZ2_9ARAC</name>
<keyword evidence="2" id="KW-1185">Reference proteome</keyword>
<reference evidence="1 2" key="1">
    <citation type="journal article" date="2022" name="Nat. Ecol. Evol.">
        <title>A masculinizing supergene underlies an exaggerated male reproductive morph in a spider.</title>
        <authorList>
            <person name="Hendrickx F."/>
            <person name="De Corte Z."/>
            <person name="Sonet G."/>
            <person name="Van Belleghem S.M."/>
            <person name="Kostlbacher S."/>
            <person name="Vangestel C."/>
        </authorList>
    </citation>
    <scope>NUCLEOTIDE SEQUENCE [LARGE SCALE GENOMIC DNA]</scope>
    <source>
        <strain evidence="1">W744_W776</strain>
    </source>
</reference>
<comment type="caution">
    <text evidence="1">The sequence shown here is derived from an EMBL/GenBank/DDBJ whole genome shotgun (WGS) entry which is preliminary data.</text>
</comment>
<dbReference type="Proteomes" id="UP000827092">
    <property type="component" value="Unassembled WGS sequence"/>
</dbReference>